<dbReference type="PATRIC" id="fig|1430899.3.peg.918"/>
<reference evidence="1 2" key="1">
    <citation type="journal article" date="2015" name="Genome Biol. Evol.">
        <title>Comparative Genomics of Listeria Sensu Lato: Genus-Wide Differences in Evolutionary Dynamics and the Progressive Gain of Complex, Potentially Pathogenicity-Related Traits through Lateral Gene Transfer.</title>
        <authorList>
            <person name="Chiara M."/>
            <person name="Caruso M."/>
            <person name="D'Erchia A.M."/>
            <person name="Manzari C."/>
            <person name="Fraccalvieri R."/>
            <person name="Goffredo E."/>
            <person name="Latorre L."/>
            <person name="Miccolupo A."/>
            <person name="Padalino I."/>
            <person name="Santagada G."/>
            <person name="Chiocco D."/>
            <person name="Pesole G."/>
            <person name="Horner D.S."/>
            <person name="Parisi A."/>
        </authorList>
    </citation>
    <scope>NUCLEOTIDE SEQUENCE [LARGE SCALE GENOMIC DNA]</scope>
    <source>
        <strain evidence="1 2">1991</strain>
    </source>
</reference>
<evidence type="ECO:0000313" key="1">
    <source>
        <dbReference type="EMBL" id="KMT60280.1"/>
    </source>
</evidence>
<dbReference type="AlphaFoldDB" id="A0A0J8GCG4"/>
<protein>
    <recommendedName>
        <fullName evidence="3">ABM domain-containing protein</fullName>
    </recommendedName>
</protein>
<accession>A0A0J8GCG4</accession>
<dbReference type="OrthoDB" id="2185463at2"/>
<name>A0A0J8GCG4_9LIST</name>
<keyword evidence="2" id="KW-1185">Reference proteome</keyword>
<dbReference type="Proteomes" id="UP000052258">
    <property type="component" value="Unassembled WGS sequence"/>
</dbReference>
<evidence type="ECO:0008006" key="3">
    <source>
        <dbReference type="Google" id="ProtNLM"/>
    </source>
</evidence>
<gene>
    <name evidence="1" type="ORF">X560_0892</name>
</gene>
<sequence>MIRVDFLYKVKTSDLPQMMKKFEESIQAEFQSTPSNVKIEMAFYKENETTLISLNIYYNSEKDYELRTKFERSQQGWLNIWFKENDIFELVSQNVFFVQ</sequence>
<proteinExistence type="predicted"/>
<dbReference type="EMBL" id="AZHO01000010">
    <property type="protein sequence ID" value="KMT60280.1"/>
    <property type="molecule type" value="Genomic_DNA"/>
</dbReference>
<organism evidence="1 2">
    <name type="scientific">Listeria fleischmannii 1991</name>
    <dbReference type="NCBI Taxonomy" id="1430899"/>
    <lineage>
        <taxon>Bacteria</taxon>
        <taxon>Bacillati</taxon>
        <taxon>Bacillota</taxon>
        <taxon>Bacilli</taxon>
        <taxon>Bacillales</taxon>
        <taxon>Listeriaceae</taxon>
        <taxon>Listeria</taxon>
    </lineage>
</organism>
<comment type="caution">
    <text evidence="1">The sequence shown here is derived from an EMBL/GenBank/DDBJ whole genome shotgun (WGS) entry which is preliminary data.</text>
</comment>
<dbReference type="RefSeq" id="WP_007476732.1">
    <property type="nucleotide sequence ID" value="NZ_KQ130613.1"/>
</dbReference>
<evidence type="ECO:0000313" key="2">
    <source>
        <dbReference type="Proteomes" id="UP000052258"/>
    </source>
</evidence>